<accession>A0A8S1J1H2</accession>
<dbReference type="OrthoDB" id="1434354at2759"/>
<organism evidence="2 3">
    <name type="scientific">Ostreobium quekettii</name>
    <dbReference type="NCBI Taxonomy" id="121088"/>
    <lineage>
        <taxon>Eukaryota</taxon>
        <taxon>Viridiplantae</taxon>
        <taxon>Chlorophyta</taxon>
        <taxon>core chlorophytes</taxon>
        <taxon>Ulvophyceae</taxon>
        <taxon>TCBD clade</taxon>
        <taxon>Bryopsidales</taxon>
        <taxon>Ostreobineae</taxon>
        <taxon>Ostreobiaceae</taxon>
        <taxon>Ostreobium</taxon>
    </lineage>
</organism>
<dbReference type="InterPro" id="IPR036865">
    <property type="entry name" value="CRAL-TRIO_dom_sf"/>
</dbReference>
<protein>
    <recommendedName>
        <fullName evidence="1">CRAL-TRIO domain-containing protein</fullName>
    </recommendedName>
</protein>
<name>A0A8S1J1H2_9CHLO</name>
<evidence type="ECO:0000313" key="2">
    <source>
        <dbReference type="EMBL" id="CAD7699735.1"/>
    </source>
</evidence>
<dbReference type="PROSITE" id="PS50191">
    <property type="entry name" value="CRAL_TRIO"/>
    <property type="match status" value="1"/>
</dbReference>
<comment type="caution">
    <text evidence="2">The sequence shown here is derived from an EMBL/GenBank/DDBJ whole genome shotgun (WGS) entry which is preliminary data.</text>
</comment>
<sequence length="216" mass="23925">MPRFVLCVRLKAGLLGVGFEQEVQLFAWGRDEGPGGAKGQDLRLADDDPLVVELRCRIEGDGGTVESLRLGGERCDEAFLRRWLTAKGRDVEVATAAIRAHAEWRAKYVPCGRITEEEIAGELAAKKVYLQGCDDKGRPLVIFLGSKHTMAERNVEETQRLICYTMDNAGLMSDNSEGGDGKVYCLFDLTGLNLENLDAQGFSAIFDVLEKHYPER</sequence>
<dbReference type="SUPFAM" id="SSF46938">
    <property type="entry name" value="CRAL/TRIO N-terminal domain"/>
    <property type="match status" value="1"/>
</dbReference>
<dbReference type="AlphaFoldDB" id="A0A8S1J1H2"/>
<dbReference type="PANTHER" id="PTHR46277:SF3">
    <property type="entry name" value="BINDING PROTEIN, PUTATIVE-RELATED"/>
    <property type="match status" value="1"/>
</dbReference>
<dbReference type="InterPro" id="IPR001251">
    <property type="entry name" value="CRAL-TRIO_dom"/>
</dbReference>
<gene>
    <name evidence="2" type="ORF">OSTQU699_LOCUS5094</name>
</gene>
<dbReference type="SUPFAM" id="SSF52087">
    <property type="entry name" value="CRAL/TRIO domain"/>
    <property type="match status" value="1"/>
</dbReference>
<evidence type="ECO:0000313" key="3">
    <source>
        <dbReference type="Proteomes" id="UP000708148"/>
    </source>
</evidence>
<dbReference type="Gene3D" id="3.40.525.10">
    <property type="entry name" value="CRAL-TRIO lipid binding domain"/>
    <property type="match status" value="1"/>
</dbReference>
<dbReference type="CDD" id="cd00170">
    <property type="entry name" value="SEC14"/>
    <property type="match status" value="1"/>
</dbReference>
<dbReference type="Pfam" id="PF00650">
    <property type="entry name" value="CRAL_TRIO"/>
    <property type="match status" value="1"/>
</dbReference>
<dbReference type="PANTHER" id="PTHR46277">
    <property type="entry name" value="OS03G0850700 PROTEIN"/>
    <property type="match status" value="1"/>
</dbReference>
<dbReference type="EMBL" id="CAJHUC010001103">
    <property type="protein sequence ID" value="CAD7699735.1"/>
    <property type="molecule type" value="Genomic_DNA"/>
</dbReference>
<dbReference type="InterPro" id="IPR036273">
    <property type="entry name" value="CRAL/TRIO_N_dom_sf"/>
</dbReference>
<feature type="domain" description="CRAL-TRIO" evidence="1">
    <location>
        <begin position="116"/>
        <end position="216"/>
    </location>
</feature>
<dbReference type="Proteomes" id="UP000708148">
    <property type="component" value="Unassembled WGS sequence"/>
</dbReference>
<evidence type="ECO:0000259" key="1">
    <source>
        <dbReference type="PROSITE" id="PS50191"/>
    </source>
</evidence>
<proteinExistence type="predicted"/>
<reference evidence="2" key="1">
    <citation type="submission" date="2020-12" db="EMBL/GenBank/DDBJ databases">
        <authorList>
            <person name="Iha C."/>
        </authorList>
    </citation>
    <scope>NUCLEOTIDE SEQUENCE</scope>
</reference>
<keyword evidence="3" id="KW-1185">Reference proteome</keyword>